<dbReference type="EMBL" id="GL377619">
    <property type="protein sequence ID" value="EFJ16370.1"/>
    <property type="molecule type" value="Genomic_DNA"/>
</dbReference>
<keyword evidence="2 4" id="KW-0863">Zinc-finger</keyword>
<reference evidence="6 7" key="1">
    <citation type="journal article" date="2011" name="Science">
        <title>The Selaginella genome identifies genetic changes associated with the evolution of vascular plants.</title>
        <authorList>
            <person name="Banks J.A."/>
            <person name="Nishiyama T."/>
            <person name="Hasebe M."/>
            <person name="Bowman J.L."/>
            <person name="Gribskov M."/>
            <person name="dePamphilis C."/>
            <person name="Albert V.A."/>
            <person name="Aono N."/>
            <person name="Aoyama T."/>
            <person name="Ambrose B.A."/>
            <person name="Ashton N.W."/>
            <person name="Axtell M.J."/>
            <person name="Barker E."/>
            <person name="Barker M.S."/>
            <person name="Bennetzen J.L."/>
            <person name="Bonawitz N.D."/>
            <person name="Chapple C."/>
            <person name="Cheng C."/>
            <person name="Correa L.G."/>
            <person name="Dacre M."/>
            <person name="DeBarry J."/>
            <person name="Dreyer I."/>
            <person name="Elias M."/>
            <person name="Engstrom E.M."/>
            <person name="Estelle M."/>
            <person name="Feng L."/>
            <person name="Finet C."/>
            <person name="Floyd S.K."/>
            <person name="Frommer W.B."/>
            <person name="Fujita T."/>
            <person name="Gramzow L."/>
            <person name="Gutensohn M."/>
            <person name="Harholt J."/>
            <person name="Hattori M."/>
            <person name="Heyl A."/>
            <person name="Hirai T."/>
            <person name="Hiwatashi Y."/>
            <person name="Ishikawa M."/>
            <person name="Iwata M."/>
            <person name="Karol K.G."/>
            <person name="Koehler B."/>
            <person name="Kolukisaoglu U."/>
            <person name="Kubo M."/>
            <person name="Kurata T."/>
            <person name="Lalonde S."/>
            <person name="Li K."/>
            <person name="Li Y."/>
            <person name="Litt A."/>
            <person name="Lyons E."/>
            <person name="Manning G."/>
            <person name="Maruyama T."/>
            <person name="Michael T.P."/>
            <person name="Mikami K."/>
            <person name="Miyazaki S."/>
            <person name="Morinaga S."/>
            <person name="Murata T."/>
            <person name="Mueller-Roeber B."/>
            <person name="Nelson D.R."/>
            <person name="Obara M."/>
            <person name="Oguri Y."/>
            <person name="Olmstead R.G."/>
            <person name="Onodera N."/>
            <person name="Petersen B.L."/>
            <person name="Pils B."/>
            <person name="Prigge M."/>
            <person name="Rensing S.A."/>
            <person name="Riano-Pachon D.M."/>
            <person name="Roberts A.W."/>
            <person name="Sato Y."/>
            <person name="Scheller H.V."/>
            <person name="Schulz B."/>
            <person name="Schulz C."/>
            <person name="Shakirov E.V."/>
            <person name="Shibagaki N."/>
            <person name="Shinohara N."/>
            <person name="Shippen D.E."/>
            <person name="Soerensen I."/>
            <person name="Sotooka R."/>
            <person name="Sugimoto N."/>
            <person name="Sugita M."/>
            <person name="Sumikawa N."/>
            <person name="Tanurdzic M."/>
            <person name="Theissen G."/>
            <person name="Ulvskov P."/>
            <person name="Wakazuki S."/>
            <person name="Weng J.K."/>
            <person name="Willats W.W."/>
            <person name="Wipf D."/>
            <person name="Wolf P.G."/>
            <person name="Yang L."/>
            <person name="Zimmer A.D."/>
            <person name="Zhu Q."/>
            <person name="Mitros T."/>
            <person name="Hellsten U."/>
            <person name="Loque D."/>
            <person name="Otillar R."/>
            <person name="Salamov A."/>
            <person name="Schmutz J."/>
            <person name="Shapiro H."/>
            <person name="Lindquist E."/>
            <person name="Lucas S."/>
            <person name="Rokhsar D."/>
            <person name="Grigoriev I.V."/>
        </authorList>
    </citation>
    <scope>NUCLEOTIDE SEQUENCE [LARGE SCALE GENOMIC DNA]</scope>
</reference>
<dbReference type="KEGG" id="smo:SELMODRAFT_421858"/>
<dbReference type="InterPro" id="IPR052980">
    <property type="entry name" value="Crinkler_effector"/>
</dbReference>
<dbReference type="AlphaFoldDB" id="D8SGK6"/>
<dbReference type="InterPro" id="IPR019786">
    <property type="entry name" value="Zinc_finger_PHD-type_CS"/>
</dbReference>
<evidence type="ECO:0000259" key="5">
    <source>
        <dbReference type="PROSITE" id="PS50016"/>
    </source>
</evidence>
<dbReference type="Proteomes" id="UP000001514">
    <property type="component" value="Unassembled WGS sequence"/>
</dbReference>
<dbReference type="SUPFAM" id="SSF57903">
    <property type="entry name" value="FYVE/PHD zinc finger"/>
    <property type="match status" value="1"/>
</dbReference>
<keyword evidence="1" id="KW-0479">Metal-binding</keyword>
<dbReference type="PANTHER" id="PTHR33129">
    <property type="entry name" value="PROTEIN KINASE DOMAIN-CONTAINING PROTEIN-RELATED"/>
    <property type="match status" value="1"/>
</dbReference>
<gene>
    <name evidence="6" type="ORF">SELMODRAFT_421858</name>
</gene>
<keyword evidence="7" id="KW-1185">Reference proteome</keyword>
<dbReference type="CDD" id="cd15489">
    <property type="entry name" value="PHD_SF"/>
    <property type="match status" value="1"/>
</dbReference>
<accession>D8SGK6</accession>
<sequence length="684" mass="78279">MSAELGPDELESLQSWWSYVWSLKREDIAAGKVIKMFNPISVSADKRLSSLYICSESGFSANDWICHINGNSGVGKSAFLWYFIIRTAIELRDSKVKLELHILYESAGFVWEFKGTAVRVAKRDSFTAATFAKASWHLINQKVPTDGAIGPVVLLAASPAEENVKAAKPDRKKTVMYMYPWEEDEYAALVDLWRIHYEKLASELETLKKTLRSLEKWANMEYDFGASIMLAGPADLAKVPAVKERVEKMLQKHVETQSETATGLAFDLKVLIQAFEQQVQDGFERVRAAPEYYKWFGGVVRLLWSDDFQRLNPEEFVRDSLSRTDLGQLLECLKQKAQGQKISRALLHFRKPAASSSFREYYLDFCSVKVQAQFTLALTRMKAIDLEFFMRTWSDIPKYGVLRGFVFEELSIAYVLHGATHTVVLMVGDKHCSKCKSREDPSRGKYRGKWIACDVCQQCYHFSCTRVTKKQELEVFWQCSSCKSMKREEHLEPRRLLRYYEGDLKAALLEAGADAIQYVWRPLIKNDGAVDYTILPRTLAQPTVAPRHPVSTEALKTHIGALRAWNDIYGGTSKPDEFVLCFFLAESNYDGFGFQSYRDKSRRVTKQAVKGIRQCKVLLRYTAPVPCAEEMEIPKGVEMVNDIEGCKFDGEVCKPNYFDPVEDVLRYEEIVRKSGCRYKDHIFN</sequence>
<dbReference type="PROSITE" id="PS01359">
    <property type="entry name" value="ZF_PHD_1"/>
    <property type="match status" value="1"/>
</dbReference>
<dbReference type="InParanoid" id="D8SGK6"/>
<keyword evidence="3" id="KW-0862">Zinc</keyword>
<evidence type="ECO:0000313" key="7">
    <source>
        <dbReference type="Proteomes" id="UP000001514"/>
    </source>
</evidence>
<protein>
    <recommendedName>
        <fullName evidence="5">PHD-type domain-containing protein</fullName>
    </recommendedName>
</protein>
<dbReference type="GO" id="GO:0008270">
    <property type="term" value="F:zinc ion binding"/>
    <property type="evidence" value="ECO:0007669"/>
    <property type="project" value="UniProtKB-KW"/>
</dbReference>
<dbReference type="InterPro" id="IPR019787">
    <property type="entry name" value="Znf_PHD-finger"/>
</dbReference>
<evidence type="ECO:0000256" key="3">
    <source>
        <dbReference type="ARBA" id="ARBA00022833"/>
    </source>
</evidence>
<evidence type="ECO:0000313" key="6">
    <source>
        <dbReference type="EMBL" id="EFJ16370.1"/>
    </source>
</evidence>
<dbReference type="PANTHER" id="PTHR33129:SF3">
    <property type="entry name" value="HOT SPOT (RHS) PROTEIN, PUTATIVE-RELATED"/>
    <property type="match status" value="1"/>
</dbReference>
<dbReference type="InterPro" id="IPR013083">
    <property type="entry name" value="Znf_RING/FYVE/PHD"/>
</dbReference>
<dbReference type="SMART" id="SM00249">
    <property type="entry name" value="PHD"/>
    <property type="match status" value="1"/>
</dbReference>
<dbReference type="PROSITE" id="PS50016">
    <property type="entry name" value="ZF_PHD_2"/>
    <property type="match status" value="1"/>
</dbReference>
<dbReference type="InterPro" id="IPR001965">
    <property type="entry name" value="Znf_PHD"/>
</dbReference>
<dbReference type="Gramene" id="EFJ16370">
    <property type="protein sequence ID" value="EFJ16370"/>
    <property type="gene ID" value="SELMODRAFT_421858"/>
</dbReference>
<evidence type="ECO:0000256" key="2">
    <source>
        <dbReference type="ARBA" id="ARBA00022771"/>
    </source>
</evidence>
<proteinExistence type="predicted"/>
<name>D8SGK6_SELML</name>
<organism evidence="7">
    <name type="scientific">Selaginella moellendorffii</name>
    <name type="common">Spikemoss</name>
    <dbReference type="NCBI Taxonomy" id="88036"/>
    <lineage>
        <taxon>Eukaryota</taxon>
        <taxon>Viridiplantae</taxon>
        <taxon>Streptophyta</taxon>
        <taxon>Embryophyta</taxon>
        <taxon>Tracheophyta</taxon>
        <taxon>Lycopodiopsida</taxon>
        <taxon>Selaginellales</taxon>
        <taxon>Selaginellaceae</taxon>
        <taxon>Selaginella</taxon>
    </lineage>
</organism>
<dbReference type="InterPro" id="IPR011011">
    <property type="entry name" value="Znf_FYVE_PHD"/>
</dbReference>
<dbReference type="HOGENOM" id="CLU_028371_0_0_1"/>
<dbReference type="Gene3D" id="3.30.40.10">
    <property type="entry name" value="Zinc/RING finger domain, C3HC4 (zinc finger)"/>
    <property type="match status" value="1"/>
</dbReference>
<feature type="domain" description="PHD-type" evidence="5">
    <location>
        <begin position="429"/>
        <end position="485"/>
    </location>
</feature>
<evidence type="ECO:0000256" key="4">
    <source>
        <dbReference type="PROSITE-ProRule" id="PRU00146"/>
    </source>
</evidence>
<evidence type="ECO:0000256" key="1">
    <source>
        <dbReference type="ARBA" id="ARBA00022723"/>
    </source>
</evidence>